<dbReference type="SUPFAM" id="SSF110324">
    <property type="entry name" value="Ribosomal L27 protein-like"/>
    <property type="match status" value="1"/>
</dbReference>
<dbReference type="PROSITE" id="PS00831">
    <property type="entry name" value="RIBOSOMAL_L27"/>
    <property type="match status" value="1"/>
</dbReference>
<dbReference type="AlphaFoldDB" id="A0A1G2LS05"/>
<dbReference type="GO" id="GO:0003735">
    <property type="term" value="F:structural constituent of ribosome"/>
    <property type="evidence" value="ECO:0007669"/>
    <property type="project" value="InterPro"/>
</dbReference>
<reference evidence="6 7" key="1">
    <citation type="journal article" date="2016" name="Nat. Commun.">
        <title>Thousands of microbial genomes shed light on interconnected biogeochemical processes in an aquifer system.</title>
        <authorList>
            <person name="Anantharaman K."/>
            <person name="Brown C.T."/>
            <person name="Hug L.A."/>
            <person name="Sharon I."/>
            <person name="Castelle C.J."/>
            <person name="Probst A.J."/>
            <person name="Thomas B.C."/>
            <person name="Singh A."/>
            <person name="Wilkins M.J."/>
            <person name="Karaoz U."/>
            <person name="Brodie E.L."/>
            <person name="Williams K.H."/>
            <person name="Hubbard S.S."/>
            <person name="Banfield J.F."/>
        </authorList>
    </citation>
    <scope>NUCLEOTIDE SEQUENCE [LARGE SCALE GENOMIC DNA]</scope>
</reference>
<evidence type="ECO:0000256" key="2">
    <source>
        <dbReference type="ARBA" id="ARBA00022980"/>
    </source>
</evidence>
<dbReference type="GO" id="GO:0006412">
    <property type="term" value="P:translation"/>
    <property type="evidence" value="ECO:0007669"/>
    <property type="project" value="UniProtKB-UniRule"/>
</dbReference>
<comment type="similarity">
    <text evidence="1 5">Belongs to the bacterial ribosomal protein bL27 family.</text>
</comment>
<evidence type="ECO:0000313" key="7">
    <source>
        <dbReference type="Proteomes" id="UP000177171"/>
    </source>
</evidence>
<dbReference type="PRINTS" id="PR00063">
    <property type="entry name" value="RIBOSOMALL27"/>
</dbReference>
<evidence type="ECO:0000256" key="5">
    <source>
        <dbReference type="HAMAP-Rule" id="MF_00539"/>
    </source>
</evidence>
<keyword evidence="2 5" id="KW-0689">Ribosomal protein</keyword>
<dbReference type="HAMAP" id="MF_00539">
    <property type="entry name" value="Ribosomal_bL27"/>
    <property type="match status" value="1"/>
</dbReference>
<organism evidence="6 7">
    <name type="scientific">Candidatus Sungbacteria bacterium RIFCSPLOWO2_12_FULL_41_11</name>
    <dbReference type="NCBI Taxonomy" id="1802286"/>
    <lineage>
        <taxon>Bacteria</taxon>
        <taxon>Candidatus Sungiibacteriota</taxon>
    </lineage>
</organism>
<proteinExistence type="inferred from homology"/>
<gene>
    <name evidence="5" type="primary">rpmA</name>
    <name evidence="6" type="ORF">A3G49_02000</name>
</gene>
<dbReference type="PANTHER" id="PTHR15893">
    <property type="entry name" value="RIBOSOMAL PROTEIN L27"/>
    <property type="match status" value="1"/>
</dbReference>
<dbReference type="FunFam" id="2.40.50.100:FF:000060">
    <property type="entry name" value="Apicoplast ribosomal protein L27"/>
    <property type="match status" value="1"/>
</dbReference>
<evidence type="ECO:0000256" key="3">
    <source>
        <dbReference type="ARBA" id="ARBA00023274"/>
    </source>
</evidence>
<dbReference type="InterPro" id="IPR001684">
    <property type="entry name" value="Ribosomal_bL27"/>
</dbReference>
<dbReference type="EMBL" id="MHQY01000008">
    <property type="protein sequence ID" value="OHA14377.1"/>
    <property type="molecule type" value="Genomic_DNA"/>
</dbReference>
<keyword evidence="3 5" id="KW-0687">Ribonucleoprotein</keyword>
<dbReference type="GO" id="GO:0022625">
    <property type="term" value="C:cytosolic large ribosomal subunit"/>
    <property type="evidence" value="ECO:0007669"/>
    <property type="project" value="TreeGrafter"/>
</dbReference>
<accession>A0A1G2LS05</accession>
<dbReference type="Proteomes" id="UP000177171">
    <property type="component" value="Unassembled WGS sequence"/>
</dbReference>
<dbReference type="Gene3D" id="2.40.50.100">
    <property type="match status" value="1"/>
</dbReference>
<protein>
    <recommendedName>
        <fullName evidence="4 5">Large ribosomal subunit protein bL27</fullName>
    </recommendedName>
</protein>
<dbReference type="NCBIfam" id="TIGR00062">
    <property type="entry name" value="L27"/>
    <property type="match status" value="1"/>
</dbReference>
<sequence>MAHTKAGGTTKLGRDSQPKYLGVKKYDGESVKSGDILVRQRGTKFVPGQNVKLGRDYTLYAIDSGFVKFQDRHKTSFDGTRKFIKVVNVMKAINSS</sequence>
<name>A0A1G2LS05_9BACT</name>
<dbReference type="PANTHER" id="PTHR15893:SF0">
    <property type="entry name" value="LARGE RIBOSOMAL SUBUNIT PROTEIN BL27M"/>
    <property type="match status" value="1"/>
</dbReference>
<comment type="caution">
    <text evidence="6">The sequence shown here is derived from an EMBL/GenBank/DDBJ whole genome shotgun (WGS) entry which is preliminary data.</text>
</comment>
<evidence type="ECO:0000256" key="1">
    <source>
        <dbReference type="ARBA" id="ARBA00010797"/>
    </source>
</evidence>
<evidence type="ECO:0000256" key="4">
    <source>
        <dbReference type="ARBA" id="ARBA00035175"/>
    </source>
</evidence>
<dbReference type="Pfam" id="PF01016">
    <property type="entry name" value="Ribosomal_L27"/>
    <property type="match status" value="1"/>
</dbReference>
<evidence type="ECO:0000313" key="6">
    <source>
        <dbReference type="EMBL" id="OHA14377.1"/>
    </source>
</evidence>
<dbReference type="InterPro" id="IPR018261">
    <property type="entry name" value="Ribosomal_bL27_CS"/>
</dbReference>